<dbReference type="PANTHER" id="PTHR12585">
    <property type="entry name" value="SCC1 / RAD21 FAMILY MEMBER"/>
    <property type="match status" value="1"/>
</dbReference>
<feature type="region of interest" description="Disordered" evidence="3">
    <location>
        <begin position="399"/>
        <end position="424"/>
    </location>
</feature>
<feature type="region of interest" description="Disordered" evidence="3">
    <location>
        <begin position="177"/>
        <end position="210"/>
    </location>
</feature>
<dbReference type="GO" id="GO:0007064">
    <property type="term" value="P:mitotic sister chromatid cohesion"/>
    <property type="evidence" value="ECO:0007669"/>
    <property type="project" value="TreeGrafter"/>
</dbReference>
<dbReference type="PANTHER" id="PTHR12585:SF70">
    <property type="entry name" value="RAD21_REC8 N TERMINAL DOMAIN PROTEIN (AFU_ORTHOLOGUE AFUA_6G02900)"/>
    <property type="match status" value="1"/>
</dbReference>
<dbReference type="EMBL" id="JABCIY010000097">
    <property type="protein sequence ID" value="KAF7193006.1"/>
    <property type="molecule type" value="Genomic_DNA"/>
</dbReference>
<dbReference type="InterPro" id="IPR006909">
    <property type="entry name" value="Rad21/Rec8_C_eu"/>
</dbReference>
<name>A0A8H6RIB4_9PEZI</name>
<dbReference type="OrthoDB" id="5427633at2759"/>
<sequence>MFYSTEVVLTSRKYGVATVWLVATLGSKSTLKKVSRKAILDVDVVKACETIENPDAPMALRLQSNLLYGVTRVYAQQCGYVLSDAESARNNLRAMLRVVQQAELEKEGANKGRVEQLVLQDDPDFLPGLDLMPRDLDDLNLHIDFNDTQMSITPGSLQSHLHDGSQQSIGGLDLPPSHSSSLGGAVAGRDTFSIRGDSGPGTGLRSAPRLLDDDDLGLDLGVETMRQPPLPSGKLVSGSDLADGEWDNSAHDQPILDIVDDGLMNIDNDDENILGASFADGTAASCNGEDQDQGNTESASAMAAVRKMRKGRTKKTTAMDKHTTLHNSDISEWSRNYIANMLKDGQGKETARLNHIAKKNAEHWVLDAGVFFGQGLRGPLDMFSGAALIEAFTGMRPNYGKKRDLNDAEATSSSPKRARISGLCSDENGQGEIVQYDNDDVQMDHNIDQEIEVGREAPTPLGDRQNSSIFPWNSQSGIKESRGGGLPTSASFGGGPLNLLPSRRGSRLTSASPLLGRGINPDEVNFQLSDIQLSGEDEFELYGAAAVVDTQKAAESQWQRAALTGESSNFLEFVQSAIDREEEGMRVGIAFESLLPPANNTHIVAAQALLHVLSLGSKSVLKVEQREPFDEIWLET</sequence>
<evidence type="ECO:0000256" key="3">
    <source>
        <dbReference type="SAM" id="MobiDB-lite"/>
    </source>
</evidence>
<dbReference type="Proteomes" id="UP000660729">
    <property type="component" value="Unassembled WGS sequence"/>
</dbReference>
<evidence type="ECO:0000313" key="7">
    <source>
        <dbReference type="Proteomes" id="UP000660729"/>
    </source>
</evidence>
<comment type="subcellular location">
    <subcellularLocation>
        <location evidence="1">Nucleus</location>
    </subcellularLocation>
</comment>
<gene>
    <name evidence="6" type="ORF">HII31_05651</name>
</gene>
<dbReference type="GO" id="GO:0005634">
    <property type="term" value="C:nucleus"/>
    <property type="evidence" value="ECO:0007669"/>
    <property type="project" value="UniProtKB-SubCell"/>
</dbReference>
<keyword evidence="2" id="KW-0539">Nucleus</keyword>
<dbReference type="GO" id="GO:0003682">
    <property type="term" value="F:chromatin binding"/>
    <property type="evidence" value="ECO:0007669"/>
    <property type="project" value="TreeGrafter"/>
</dbReference>
<dbReference type="InterPro" id="IPR006910">
    <property type="entry name" value="Rad21_Rec8_N"/>
</dbReference>
<dbReference type="Pfam" id="PF04824">
    <property type="entry name" value="Rad21_Rec8"/>
    <property type="match status" value="1"/>
</dbReference>
<evidence type="ECO:0000259" key="5">
    <source>
        <dbReference type="Pfam" id="PF04825"/>
    </source>
</evidence>
<feature type="domain" description="Rad21/Rec8-like protein C-terminal eukaryotic" evidence="4">
    <location>
        <begin position="593"/>
        <end position="634"/>
    </location>
</feature>
<proteinExistence type="predicted"/>
<keyword evidence="7" id="KW-1185">Reference proteome</keyword>
<evidence type="ECO:0000256" key="2">
    <source>
        <dbReference type="ARBA" id="ARBA00023242"/>
    </source>
</evidence>
<feature type="domain" description="Rad21/Rec8-like protein N-terminal" evidence="5">
    <location>
        <begin position="1"/>
        <end position="108"/>
    </location>
</feature>
<evidence type="ECO:0000313" key="6">
    <source>
        <dbReference type="EMBL" id="KAF7193006.1"/>
    </source>
</evidence>
<protein>
    <submittedName>
        <fullName evidence="6">Meiotic recombination protein rec8</fullName>
    </submittedName>
</protein>
<organism evidence="6 7">
    <name type="scientific">Pseudocercospora fuligena</name>
    <dbReference type="NCBI Taxonomy" id="685502"/>
    <lineage>
        <taxon>Eukaryota</taxon>
        <taxon>Fungi</taxon>
        <taxon>Dikarya</taxon>
        <taxon>Ascomycota</taxon>
        <taxon>Pezizomycotina</taxon>
        <taxon>Dothideomycetes</taxon>
        <taxon>Dothideomycetidae</taxon>
        <taxon>Mycosphaerellales</taxon>
        <taxon>Mycosphaerellaceae</taxon>
        <taxon>Pseudocercospora</taxon>
    </lineage>
</organism>
<reference evidence="6" key="1">
    <citation type="submission" date="2020-04" db="EMBL/GenBank/DDBJ databases">
        <title>Draft genome resource of the tomato pathogen Pseudocercospora fuligena.</title>
        <authorList>
            <person name="Zaccaron A."/>
        </authorList>
    </citation>
    <scope>NUCLEOTIDE SEQUENCE</scope>
    <source>
        <strain evidence="6">PF001</strain>
    </source>
</reference>
<dbReference type="InterPro" id="IPR039781">
    <property type="entry name" value="Rad21/Rec8-like"/>
</dbReference>
<dbReference type="Pfam" id="PF04825">
    <property type="entry name" value="Rad21_Rec8_N"/>
    <property type="match status" value="1"/>
</dbReference>
<dbReference type="AlphaFoldDB" id="A0A8H6RIB4"/>
<dbReference type="GO" id="GO:0030892">
    <property type="term" value="C:mitotic cohesin complex"/>
    <property type="evidence" value="ECO:0007669"/>
    <property type="project" value="TreeGrafter"/>
</dbReference>
<comment type="caution">
    <text evidence="6">The sequence shown here is derived from an EMBL/GenBank/DDBJ whole genome shotgun (WGS) entry which is preliminary data.</text>
</comment>
<evidence type="ECO:0000259" key="4">
    <source>
        <dbReference type="Pfam" id="PF04824"/>
    </source>
</evidence>
<dbReference type="CDD" id="cd21789">
    <property type="entry name" value="Rad21_Rec8_M_SpRec8p-like"/>
    <property type="match status" value="1"/>
</dbReference>
<accession>A0A8H6RIB4</accession>
<evidence type="ECO:0000256" key="1">
    <source>
        <dbReference type="ARBA" id="ARBA00004123"/>
    </source>
</evidence>